<dbReference type="PIRSF" id="PIRSF036915">
    <property type="entry name" value="Trnald_Bac_Plnt"/>
    <property type="match status" value="1"/>
</dbReference>
<keyword evidence="7 10" id="KW-0808">Transferase</keyword>
<evidence type="ECO:0000256" key="10">
    <source>
        <dbReference type="HAMAP-Rule" id="MF_00493"/>
    </source>
</evidence>
<dbReference type="PANTHER" id="PTHR10683">
    <property type="entry name" value="TRANSALDOLASE"/>
    <property type="match status" value="1"/>
</dbReference>
<comment type="similarity">
    <text evidence="4 10">Belongs to the transaldolase family. Type 2 subfamily.</text>
</comment>
<reference evidence="11" key="1">
    <citation type="journal article" date="2014" name="Int. J. Syst. Evol. Microbiol.">
        <title>Complete genome sequence of Corynebacterium casei LMG S-19264T (=DSM 44701T), isolated from a smear-ripened cheese.</title>
        <authorList>
            <consortium name="US DOE Joint Genome Institute (JGI-PGF)"/>
            <person name="Walter F."/>
            <person name="Albersmeier A."/>
            <person name="Kalinowski J."/>
            <person name="Ruckert C."/>
        </authorList>
    </citation>
    <scope>NUCLEOTIDE SEQUENCE</scope>
    <source>
        <strain evidence="11">JCM 5016</strain>
    </source>
</reference>
<comment type="catalytic activity">
    <reaction evidence="10">
        <text>D-sedoheptulose 7-phosphate + D-glyceraldehyde 3-phosphate = D-erythrose 4-phosphate + beta-D-fructose 6-phosphate</text>
        <dbReference type="Rhea" id="RHEA:17053"/>
        <dbReference type="ChEBI" id="CHEBI:16897"/>
        <dbReference type="ChEBI" id="CHEBI:57483"/>
        <dbReference type="ChEBI" id="CHEBI:57634"/>
        <dbReference type="ChEBI" id="CHEBI:59776"/>
        <dbReference type="EC" id="2.2.1.2"/>
    </reaction>
</comment>
<feature type="active site" description="Schiff-base intermediate with substrate" evidence="10">
    <location>
        <position position="140"/>
    </location>
</feature>
<dbReference type="EMBL" id="BMWH01000017">
    <property type="protein sequence ID" value="GGZ97868.1"/>
    <property type="molecule type" value="Genomic_DNA"/>
</dbReference>
<dbReference type="InterPro" id="IPR013785">
    <property type="entry name" value="Aldolase_TIM"/>
</dbReference>
<sequence>MPDGNLRRLVHEGVSPWLNGFHRGLLRSGRLVDLVTRGLRGVTTRPDLLAAALAGDASYQGQLARLAARGSAVDEALRALRDLDVRLACDGLAATYRATGHREGLVSVDLDPRLAHDAAATVAEAVRVRAAVARPNALVKVPATAAGLAAIRECTGRGIGVHVTEIYGVGRYREVVDAYLTGLERARRAGRPLGDITSVASFPVHRIQAEVDALLGASNAPLAGDLRGEAALAVARVLYGAYDEELGGARWSALAAAGARPQRLMWTVDGPYAPEQARYAARLVGWHTAVALPVRALAAADRGERPRGDTLDGRLDAGLGVLDAVLRTGLRCESVARTLAEHGEKHRVRAWEALRAAVALRLRAPAGGR</sequence>
<dbReference type="Proteomes" id="UP000623010">
    <property type="component" value="Unassembled WGS sequence"/>
</dbReference>
<dbReference type="InterPro" id="IPR004732">
    <property type="entry name" value="Transaldolase_2"/>
</dbReference>
<evidence type="ECO:0000256" key="9">
    <source>
        <dbReference type="ARBA" id="ARBA00023270"/>
    </source>
</evidence>
<reference evidence="11" key="2">
    <citation type="submission" date="2020-09" db="EMBL/GenBank/DDBJ databases">
        <authorList>
            <person name="Sun Q."/>
            <person name="Ohkuma M."/>
        </authorList>
    </citation>
    <scope>NUCLEOTIDE SEQUENCE</scope>
    <source>
        <strain evidence="11">JCM 5016</strain>
    </source>
</reference>
<dbReference type="AlphaFoldDB" id="A0A918RHD0"/>
<dbReference type="GO" id="GO:0005975">
    <property type="term" value="P:carbohydrate metabolic process"/>
    <property type="evidence" value="ECO:0007669"/>
    <property type="project" value="InterPro"/>
</dbReference>
<dbReference type="RefSeq" id="WP_190058929.1">
    <property type="nucleotide sequence ID" value="NZ_BMWH01000017.1"/>
</dbReference>
<comment type="subcellular location">
    <subcellularLocation>
        <location evidence="2 10">Cytoplasm</location>
    </subcellularLocation>
</comment>
<gene>
    <name evidence="11" type="primary">tal1</name>
    <name evidence="10" type="synonym">tal</name>
    <name evidence="11" type="ORF">GCM10010389_41380</name>
</gene>
<comment type="caution">
    <text evidence="11">The sequence shown here is derived from an EMBL/GenBank/DDBJ whole genome shotgun (WGS) entry which is preliminary data.</text>
</comment>
<comment type="function">
    <text evidence="1 10">Transaldolase is important for the balance of metabolites in the pentose-phosphate pathway.</text>
</comment>
<evidence type="ECO:0000256" key="1">
    <source>
        <dbReference type="ARBA" id="ARBA00003518"/>
    </source>
</evidence>
<evidence type="ECO:0000313" key="12">
    <source>
        <dbReference type="Proteomes" id="UP000623010"/>
    </source>
</evidence>
<evidence type="ECO:0000256" key="3">
    <source>
        <dbReference type="ARBA" id="ARBA00004857"/>
    </source>
</evidence>
<name>A0A918RHD0_9ACTN</name>
<comment type="pathway">
    <text evidence="3 10">Carbohydrate degradation; pentose phosphate pathway; D-glyceraldehyde 3-phosphate and beta-D-fructose 6-phosphate from D-ribose 5-phosphate and D-xylulose 5-phosphate (non-oxidative stage): step 2/3.</text>
</comment>
<keyword evidence="12" id="KW-1185">Reference proteome</keyword>
<evidence type="ECO:0000256" key="6">
    <source>
        <dbReference type="ARBA" id="ARBA00022490"/>
    </source>
</evidence>
<dbReference type="GO" id="GO:0006098">
    <property type="term" value="P:pentose-phosphate shunt"/>
    <property type="evidence" value="ECO:0007669"/>
    <property type="project" value="UniProtKB-UniRule"/>
</dbReference>
<dbReference type="GO" id="GO:0004801">
    <property type="term" value="F:transaldolase activity"/>
    <property type="evidence" value="ECO:0007669"/>
    <property type="project" value="UniProtKB-UniRule"/>
</dbReference>
<keyword evidence="9 10" id="KW-0704">Schiff base</keyword>
<dbReference type="GO" id="GO:0005737">
    <property type="term" value="C:cytoplasm"/>
    <property type="evidence" value="ECO:0007669"/>
    <property type="project" value="UniProtKB-SubCell"/>
</dbReference>
<evidence type="ECO:0000256" key="2">
    <source>
        <dbReference type="ARBA" id="ARBA00004496"/>
    </source>
</evidence>
<dbReference type="Pfam" id="PF00923">
    <property type="entry name" value="TAL_FSA"/>
    <property type="match status" value="1"/>
</dbReference>
<dbReference type="Gene3D" id="3.20.20.70">
    <property type="entry name" value="Aldolase class I"/>
    <property type="match status" value="1"/>
</dbReference>
<dbReference type="InterPro" id="IPR001585">
    <property type="entry name" value="TAL/FSA"/>
</dbReference>
<evidence type="ECO:0000256" key="5">
    <source>
        <dbReference type="ARBA" id="ARBA00013151"/>
    </source>
</evidence>
<evidence type="ECO:0000256" key="4">
    <source>
        <dbReference type="ARBA" id="ARBA00008426"/>
    </source>
</evidence>
<protein>
    <recommendedName>
        <fullName evidence="5 10">Transaldolase</fullName>
        <ecNumber evidence="5 10">2.2.1.2</ecNumber>
    </recommendedName>
</protein>
<keyword evidence="8 10" id="KW-0570">Pentose shunt</keyword>
<dbReference type="PANTHER" id="PTHR10683:SF31">
    <property type="entry name" value="TRANSALDOLASE"/>
    <property type="match status" value="1"/>
</dbReference>
<dbReference type="HAMAP" id="MF_00493">
    <property type="entry name" value="Transaldolase_2"/>
    <property type="match status" value="1"/>
</dbReference>
<evidence type="ECO:0000256" key="7">
    <source>
        <dbReference type="ARBA" id="ARBA00022679"/>
    </source>
</evidence>
<dbReference type="EC" id="2.2.1.2" evidence="5 10"/>
<evidence type="ECO:0000313" key="11">
    <source>
        <dbReference type="EMBL" id="GGZ97868.1"/>
    </source>
</evidence>
<organism evidence="11 12">
    <name type="scientific">Streptomyces echinoruber</name>
    <dbReference type="NCBI Taxonomy" id="68898"/>
    <lineage>
        <taxon>Bacteria</taxon>
        <taxon>Bacillati</taxon>
        <taxon>Actinomycetota</taxon>
        <taxon>Actinomycetes</taxon>
        <taxon>Kitasatosporales</taxon>
        <taxon>Streptomycetaceae</taxon>
        <taxon>Streptomyces</taxon>
    </lineage>
</organism>
<dbReference type="SUPFAM" id="SSF51569">
    <property type="entry name" value="Aldolase"/>
    <property type="match status" value="1"/>
</dbReference>
<accession>A0A918RHD0</accession>
<keyword evidence="6 10" id="KW-0963">Cytoplasm</keyword>
<evidence type="ECO:0000256" key="8">
    <source>
        <dbReference type="ARBA" id="ARBA00023126"/>
    </source>
</evidence>
<proteinExistence type="inferred from homology"/>